<reference evidence="3 4" key="1">
    <citation type="submission" date="2018-01" db="EMBL/GenBank/DDBJ databases">
        <title>Genome sequence of the PGP bacterium Paenibacillus illinoisensis E3.</title>
        <authorList>
            <person name="Rolli E."/>
            <person name="Marasco R."/>
            <person name="Bessem C."/>
            <person name="Michoud G."/>
            <person name="Gaiarsa S."/>
            <person name="Borin S."/>
            <person name="Daffonchio D."/>
        </authorList>
    </citation>
    <scope>NUCLEOTIDE SEQUENCE [LARGE SCALE GENOMIC DNA]</scope>
    <source>
        <strain evidence="3 4">E3</strain>
    </source>
</reference>
<dbReference type="SUPFAM" id="SSF53474">
    <property type="entry name" value="alpha/beta-Hydrolases"/>
    <property type="match status" value="1"/>
</dbReference>
<dbReference type="Pfam" id="PF00561">
    <property type="entry name" value="Abhydrolase_1"/>
    <property type="match status" value="1"/>
</dbReference>
<dbReference type="Gene3D" id="3.40.50.1820">
    <property type="entry name" value="alpha/beta hydrolase"/>
    <property type="match status" value="1"/>
</dbReference>
<dbReference type="PANTHER" id="PTHR43798">
    <property type="entry name" value="MONOACYLGLYCEROL LIPASE"/>
    <property type="match status" value="1"/>
</dbReference>
<keyword evidence="1" id="KW-0472">Membrane</keyword>
<feature type="domain" description="AB hydrolase-1" evidence="2">
    <location>
        <begin position="79"/>
        <end position="284"/>
    </location>
</feature>
<keyword evidence="1" id="KW-1133">Transmembrane helix</keyword>
<accession>A0A2W0CBT0</accession>
<evidence type="ECO:0000313" key="3">
    <source>
        <dbReference type="EMBL" id="PYY30116.1"/>
    </source>
</evidence>
<organism evidence="3 4">
    <name type="scientific">Paenibacillus illinoisensis</name>
    <dbReference type="NCBI Taxonomy" id="59845"/>
    <lineage>
        <taxon>Bacteria</taxon>
        <taxon>Bacillati</taxon>
        <taxon>Bacillota</taxon>
        <taxon>Bacilli</taxon>
        <taxon>Bacillales</taxon>
        <taxon>Paenibacillaceae</taxon>
        <taxon>Paenibacillus</taxon>
    </lineage>
</organism>
<name>A0A2W0CBT0_9BACL</name>
<keyword evidence="1" id="KW-0812">Transmembrane</keyword>
<sequence length="339" mass="38375">MTKKIWRGDKYEVSVNKKSKILTIFKRMLVFTLSVVLIWICLHHIMKLVERDKYPALGKYIQVEDGRMHVYTKGNGPNTIVLLNGLGTASPVLDFEPLINEMSTHNKVVVIEPFGYGWSEMTDEKRTVEHIVGELRSALQQLNIPGPYVLMPHSVSGIYSMYYAHEYPEEVKAVVGIDATLPAALEYFNETPPSMPGYMRYVAPAGLARLAISLDARNYLPLASEGTYSDKNLAMTKAITAWKGYNKNVVQETNELGNNVKKTAHMSFPSDMPVLFFSREDDRVRGDGKSLSTFLQTQLTDHPASTIIPLQGHHYLHWTHSKEMSEAVSKFINDIEHRE</sequence>
<protein>
    <submittedName>
        <fullName evidence="3">Haloalkane dehalogenase</fullName>
    </submittedName>
</protein>
<dbReference type="AlphaFoldDB" id="A0A2W0CBT0"/>
<dbReference type="InterPro" id="IPR029058">
    <property type="entry name" value="AB_hydrolase_fold"/>
</dbReference>
<dbReference type="GO" id="GO:0016020">
    <property type="term" value="C:membrane"/>
    <property type="evidence" value="ECO:0007669"/>
    <property type="project" value="TreeGrafter"/>
</dbReference>
<dbReference type="EMBL" id="PRLG01000013">
    <property type="protein sequence ID" value="PYY30116.1"/>
    <property type="molecule type" value="Genomic_DNA"/>
</dbReference>
<dbReference type="InterPro" id="IPR000073">
    <property type="entry name" value="AB_hydrolase_1"/>
</dbReference>
<dbReference type="PANTHER" id="PTHR43798:SF33">
    <property type="entry name" value="HYDROLASE, PUTATIVE (AFU_ORTHOLOGUE AFUA_2G14860)-RELATED"/>
    <property type="match status" value="1"/>
</dbReference>
<feature type="transmembrane region" description="Helical" evidence="1">
    <location>
        <begin position="28"/>
        <end position="46"/>
    </location>
</feature>
<evidence type="ECO:0000313" key="4">
    <source>
        <dbReference type="Proteomes" id="UP000247459"/>
    </source>
</evidence>
<proteinExistence type="predicted"/>
<comment type="caution">
    <text evidence="3">The sequence shown here is derived from an EMBL/GenBank/DDBJ whole genome shotgun (WGS) entry which is preliminary data.</text>
</comment>
<dbReference type="Proteomes" id="UP000247459">
    <property type="component" value="Unassembled WGS sequence"/>
</dbReference>
<dbReference type="InterPro" id="IPR050266">
    <property type="entry name" value="AB_hydrolase_sf"/>
</dbReference>
<gene>
    <name evidence="3" type="ORF">PIL02S_01718</name>
</gene>
<evidence type="ECO:0000256" key="1">
    <source>
        <dbReference type="SAM" id="Phobius"/>
    </source>
</evidence>
<evidence type="ECO:0000259" key="2">
    <source>
        <dbReference type="Pfam" id="PF00561"/>
    </source>
</evidence>
<dbReference type="RefSeq" id="WP_258377599.1">
    <property type="nucleotide sequence ID" value="NZ_PRLG01000013.1"/>
</dbReference>